<sequence>MCRQYFMVYEWCRCEQDAGQQLCSERNENDYCSNMAIDVVHMHCFCHGHATRGFKSEKKTRKLERKMERKRLSTLSLDEKSLLAPPKKKWYRFSLRSRTW</sequence>
<dbReference type="STRING" id="1448321.A0A317UUL1"/>
<dbReference type="Proteomes" id="UP000247233">
    <property type="component" value="Unassembled WGS sequence"/>
</dbReference>
<name>A0A317UUL1_9EURO</name>
<accession>A0A317UUL1</accession>
<keyword evidence="2" id="KW-1185">Reference proteome</keyword>
<dbReference type="EMBL" id="MSFL01000056">
    <property type="protein sequence ID" value="PWY64768.1"/>
    <property type="molecule type" value="Genomic_DNA"/>
</dbReference>
<protein>
    <submittedName>
        <fullName evidence="1">Uncharacterized protein</fullName>
    </submittedName>
</protein>
<dbReference type="OrthoDB" id="4448901at2759"/>
<reference evidence="1 2" key="1">
    <citation type="submission" date="2016-12" db="EMBL/GenBank/DDBJ databases">
        <title>The genomes of Aspergillus section Nigri reveals drivers in fungal speciation.</title>
        <authorList>
            <consortium name="DOE Joint Genome Institute"/>
            <person name="Vesth T.C."/>
            <person name="Nybo J."/>
            <person name="Theobald S."/>
            <person name="Brandl J."/>
            <person name="Frisvad J.C."/>
            <person name="Nielsen K.F."/>
            <person name="Lyhne E.K."/>
            <person name="Kogle M.E."/>
            <person name="Kuo A."/>
            <person name="Riley R."/>
            <person name="Clum A."/>
            <person name="Nolan M."/>
            <person name="Lipzen A."/>
            <person name="Salamov A."/>
            <person name="Henrissat B."/>
            <person name="Wiebenga A."/>
            <person name="De Vries R.P."/>
            <person name="Grigoriev I.V."/>
            <person name="Mortensen U.H."/>
            <person name="Andersen M.R."/>
            <person name="Baker S.E."/>
        </authorList>
    </citation>
    <scope>NUCLEOTIDE SEQUENCE [LARGE SCALE GENOMIC DNA]</scope>
    <source>
        <strain evidence="1 2">CBS 117.55</strain>
    </source>
</reference>
<organism evidence="1 2">
    <name type="scientific">Aspergillus heteromorphus CBS 117.55</name>
    <dbReference type="NCBI Taxonomy" id="1448321"/>
    <lineage>
        <taxon>Eukaryota</taxon>
        <taxon>Fungi</taxon>
        <taxon>Dikarya</taxon>
        <taxon>Ascomycota</taxon>
        <taxon>Pezizomycotina</taxon>
        <taxon>Eurotiomycetes</taxon>
        <taxon>Eurotiomycetidae</taxon>
        <taxon>Eurotiales</taxon>
        <taxon>Aspergillaceae</taxon>
        <taxon>Aspergillus</taxon>
        <taxon>Aspergillus subgen. Circumdati</taxon>
    </lineage>
</organism>
<gene>
    <name evidence="1" type="ORF">BO70DRAFT_302736</name>
</gene>
<evidence type="ECO:0000313" key="1">
    <source>
        <dbReference type="EMBL" id="PWY64768.1"/>
    </source>
</evidence>
<evidence type="ECO:0000313" key="2">
    <source>
        <dbReference type="Proteomes" id="UP000247233"/>
    </source>
</evidence>
<proteinExistence type="predicted"/>
<comment type="caution">
    <text evidence="1">The sequence shown here is derived from an EMBL/GenBank/DDBJ whole genome shotgun (WGS) entry which is preliminary data.</text>
</comment>
<dbReference type="GeneID" id="37061999"/>
<dbReference type="RefSeq" id="XP_025394361.1">
    <property type="nucleotide sequence ID" value="XM_025539762.1"/>
</dbReference>
<dbReference type="AlphaFoldDB" id="A0A317UUL1"/>
<dbReference type="VEuPathDB" id="FungiDB:BO70DRAFT_302736"/>